<comment type="caution">
    <text evidence="6">The sequence shown here is derived from an EMBL/GenBank/DDBJ whole genome shotgun (WGS) entry which is preliminary data.</text>
</comment>
<keyword evidence="3" id="KW-0804">Transcription</keyword>
<dbReference type="Gene3D" id="1.10.357.10">
    <property type="entry name" value="Tetracycline Repressor, domain 2"/>
    <property type="match status" value="1"/>
</dbReference>
<protein>
    <submittedName>
        <fullName evidence="6">TetR/AcrR family transcriptional regulator</fullName>
    </submittedName>
</protein>
<keyword evidence="7" id="KW-1185">Reference proteome</keyword>
<name>A0ABU6F590_9ACTN</name>
<dbReference type="PANTHER" id="PTHR47506:SF10">
    <property type="entry name" value="TRANSCRIPTIONAL REGULATORY PROTEIN"/>
    <property type="match status" value="1"/>
</dbReference>
<dbReference type="InterPro" id="IPR001647">
    <property type="entry name" value="HTH_TetR"/>
</dbReference>
<keyword evidence="1" id="KW-0805">Transcription regulation</keyword>
<sequence>MARPRQFDEERVIGAAMGTFWRHGYEGTSTRDLCDSTGLGPSSLYNTFGGKRQLYLRALERYHDTATAEQMEILAGPGSAGRRLRALMVHAVDTDLAAAEADPHGCFAINAAIEAAAHDPDVKQVVRRTFDRVEGAIRTVVAAGQGAGEFRSDIDTRTLARQVQSAYYGLRVLSRAQDRRTLLSTIRATLATLSAPVERTEATAAP</sequence>
<evidence type="ECO:0000256" key="3">
    <source>
        <dbReference type="ARBA" id="ARBA00023163"/>
    </source>
</evidence>
<dbReference type="Pfam" id="PF16925">
    <property type="entry name" value="TetR_C_13"/>
    <property type="match status" value="1"/>
</dbReference>
<feature type="domain" description="HTH tetR-type" evidence="5">
    <location>
        <begin position="6"/>
        <end position="66"/>
    </location>
</feature>
<evidence type="ECO:0000256" key="4">
    <source>
        <dbReference type="PROSITE-ProRule" id="PRU00335"/>
    </source>
</evidence>
<accession>A0ABU6F590</accession>
<keyword evidence="2 4" id="KW-0238">DNA-binding</keyword>
<feature type="DNA-binding region" description="H-T-H motif" evidence="4">
    <location>
        <begin position="29"/>
        <end position="48"/>
    </location>
</feature>
<evidence type="ECO:0000256" key="1">
    <source>
        <dbReference type="ARBA" id="ARBA00023015"/>
    </source>
</evidence>
<dbReference type="PANTHER" id="PTHR47506">
    <property type="entry name" value="TRANSCRIPTIONAL REGULATORY PROTEIN"/>
    <property type="match status" value="1"/>
</dbReference>
<evidence type="ECO:0000313" key="6">
    <source>
        <dbReference type="EMBL" id="MEB8339170.1"/>
    </source>
</evidence>
<dbReference type="SUPFAM" id="SSF48498">
    <property type="entry name" value="Tetracyclin repressor-like, C-terminal domain"/>
    <property type="match status" value="1"/>
</dbReference>
<dbReference type="InterPro" id="IPR011075">
    <property type="entry name" value="TetR_C"/>
</dbReference>
<dbReference type="InterPro" id="IPR036271">
    <property type="entry name" value="Tet_transcr_reg_TetR-rel_C_sf"/>
</dbReference>
<proteinExistence type="predicted"/>
<dbReference type="Gene3D" id="1.10.10.60">
    <property type="entry name" value="Homeodomain-like"/>
    <property type="match status" value="1"/>
</dbReference>
<reference evidence="6 7" key="1">
    <citation type="submission" date="2022-10" db="EMBL/GenBank/DDBJ databases">
        <authorList>
            <person name="Xie J."/>
            <person name="Shen N."/>
        </authorList>
    </citation>
    <scope>NUCLEOTIDE SEQUENCE [LARGE SCALE GENOMIC DNA]</scope>
    <source>
        <strain evidence="6 7">YIM65594</strain>
    </source>
</reference>
<evidence type="ECO:0000256" key="2">
    <source>
        <dbReference type="ARBA" id="ARBA00023125"/>
    </source>
</evidence>
<organism evidence="6 7">
    <name type="scientific">Streptomyces endophyticus</name>
    <dbReference type="NCBI Taxonomy" id="714166"/>
    <lineage>
        <taxon>Bacteria</taxon>
        <taxon>Bacillati</taxon>
        <taxon>Actinomycetota</taxon>
        <taxon>Actinomycetes</taxon>
        <taxon>Kitasatosporales</taxon>
        <taxon>Streptomycetaceae</taxon>
        <taxon>Streptomyces</taxon>
    </lineage>
</organism>
<dbReference type="SUPFAM" id="SSF46689">
    <property type="entry name" value="Homeodomain-like"/>
    <property type="match status" value="1"/>
</dbReference>
<dbReference type="RefSeq" id="WP_326017086.1">
    <property type="nucleotide sequence ID" value="NZ_JAOZYC010000111.1"/>
</dbReference>
<dbReference type="Proteomes" id="UP001354931">
    <property type="component" value="Unassembled WGS sequence"/>
</dbReference>
<evidence type="ECO:0000313" key="7">
    <source>
        <dbReference type="Proteomes" id="UP001354931"/>
    </source>
</evidence>
<gene>
    <name evidence="6" type="ORF">OKJ99_16880</name>
</gene>
<evidence type="ECO:0000259" key="5">
    <source>
        <dbReference type="PROSITE" id="PS50977"/>
    </source>
</evidence>
<dbReference type="InterPro" id="IPR009057">
    <property type="entry name" value="Homeodomain-like_sf"/>
</dbReference>
<dbReference type="Pfam" id="PF00440">
    <property type="entry name" value="TetR_N"/>
    <property type="match status" value="1"/>
</dbReference>
<dbReference type="PROSITE" id="PS50977">
    <property type="entry name" value="HTH_TETR_2"/>
    <property type="match status" value="1"/>
</dbReference>
<dbReference type="EMBL" id="JAOZYC010000111">
    <property type="protein sequence ID" value="MEB8339170.1"/>
    <property type="molecule type" value="Genomic_DNA"/>
</dbReference>